<reference evidence="2 3" key="1">
    <citation type="submission" date="2019-07" db="EMBL/GenBank/DDBJ databases">
        <title>Analysis of the biochemical properties, biological activity and biotechnological potential of siderophores and biosurfactants produced by Antarctic psychrotolerant bacteria.</title>
        <authorList>
            <person name="Styczynski M."/>
            <person name="Krucon T."/>
            <person name="Decewicz P."/>
            <person name="Dziewit L."/>
        </authorList>
    </citation>
    <scope>NUCLEOTIDE SEQUENCE [LARGE SCALE GENOMIC DNA]</scope>
    <source>
        <strain evidence="2 3">ANT_H27</strain>
    </source>
</reference>
<gene>
    <name evidence="2" type="ORF">FQ154_16280</name>
</gene>
<feature type="domain" description="Thiopeptide-type bacteriocin biosynthesis" evidence="1">
    <location>
        <begin position="19"/>
        <end position="302"/>
    </location>
</feature>
<dbReference type="InterPro" id="IPR023809">
    <property type="entry name" value="Thiopep_bacteriocin_synth_dom"/>
</dbReference>
<dbReference type="NCBIfam" id="TIGR03891">
    <property type="entry name" value="thiopep_ocin"/>
    <property type="match status" value="1"/>
</dbReference>
<name>A0A5B0E5Q0_9MICC</name>
<dbReference type="EMBL" id="VOBL01000020">
    <property type="protein sequence ID" value="KAA0974193.1"/>
    <property type="molecule type" value="Genomic_DNA"/>
</dbReference>
<dbReference type="OrthoDB" id="1273722at2"/>
<protein>
    <recommendedName>
        <fullName evidence="1">Thiopeptide-type bacteriocin biosynthesis domain-containing protein</fullName>
    </recommendedName>
</protein>
<dbReference type="RefSeq" id="WP_149620545.1">
    <property type="nucleotide sequence ID" value="NZ_VOBL01000020.1"/>
</dbReference>
<comment type="caution">
    <text evidence="2">The sequence shown here is derived from an EMBL/GenBank/DDBJ whole genome shotgun (WGS) entry which is preliminary data.</text>
</comment>
<proteinExistence type="predicted"/>
<dbReference type="Proteomes" id="UP000323856">
    <property type="component" value="Unassembled WGS sequence"/>
</dbReference>
<sequence length="318" mass="36276">MLTFGTAQAERTLSEIPQWWYACLYTGGSNATDDVIAGLLPPMLADVRMSGAQRWFFIRYFDDSGPHLRLRIFGPARALNRLVRSYSDVSAHLDLMRQMERGEPVELMKGPKHPGQLRDSVGISPAVYAPEIEKYGGMVGVELAEAFFEFSSELALWAVAQHQKGSNRDALAILLLSDSVDSLLTGPTASHWWQRQRVSVDRFWQIHANWWTGAIHGDDAFRKLTRNHASAHRESMQDRIAIVAAEPNVLAWRQRWFKAIDAYLNDVHDYDVGRTAQHLVFHQNHMIMNRLGYLPREEALLGMYAADWMETPAFTHDR</sequence>
<dbReference type="Pfam" id="PF14028">
    <property type="entry name" value="Lant_dehydr_C"/>
    <property type="match status" value="1"/>
</dbReference>
<evidence type="ECO:0000313" key="3">
    <source>
        <dbReference type="Proteomes" id="UP000323856"/>
    </source>
</evidence>
<dbReference type="AlphaFoldDB" id="A0A5B0E5Q0"/>
<evidence type="ECO:0000259" key="1">
    <source>
        <dbReference type="Pfam" id="PF14028"/>
    </source>
</evidence>
<accession>A0A5B0E5Q0</accession>
<organism evidence="2 3">
    <name type="scientific">Paeniglutamicibacter gangotriensis</name>
    <dbReference type="NCBI Taxonomy" id="254787"/>
    <lineage>
        <taxon>Bacteria</taxon>
        <taxon>Bacillati</taxon>
        <taxon>Actinomycetota</taxon>
        <taxon>Actinomycetes</taxon>
        <taxon>Micrococcales</taxon>
        <taxon>Micrococcaceae</taxon>
        <taxon>Paeniglutamicibacter</taxon>
    </lineage>
</organism>
<evidence type="ECO:0000313" key="2">
    <source>
        <dbReference type="EMBL" id="KAA0974193.1"/>
    </source>
</evidence>